<name>A0A9P8V8Y6_9PEZI</name>
<keyword evidence="5" id="KW-1185">Reference proteome</keyword>
<feature type="repeat" description="ANK" evidence="3">
    <location>
        <begin position="261"/>
        <end position="293"/>
    </location>
</feature>
<dbReference type="PROSITE" id="PS50297">
    <property type="entry name" value="ANK_REP_REGION"/>
    <property type="match status" value="3"/>
</dbReference>
<proteinExistence type="predicted"/>
<protein>
    <submittedName>
        <fullName evidence="4">Ankyrin repeat-containing domain protein</fullName>
    </submittedName>
</protein>
<accession>A0A9P8V8Y6</accession>
<dbReference type="InterPro" id="IPR051165">
    <property type="entry name" value="Multifunctional_ANK_Repeat"/>
</dbReference>
<dbReference type="InterPro" id="IPR002110">
    <property type="entry name" value="Ankyrin_rpt"/>
</dbReference>
<dbReference type="AlphaFoldDB" id="A0A9P8V8Y6"/>
<dbReference type="Proteomes" id="UP000770015">
    <property type="component" value="Unassembled WGS sequence"/>
</dbReference>
<evidence type="ECO:0000256" key="3">
    <source>
        <dbReference type="PROSITE-ProRule" id="PRU00023"/>
    </source>
</evidence>
<dbReference type="PRINTS" id="PR01415">
    <property type="entry name" value="ANKYRIN"/>
</dbReference>
<feature type="repeat" description="ANK" evidence="3">
    <location>
        <begin position="55"/>
        <end position="87"/>
    </location>
</feature>
<evidence type="ECO:0000313" key="4">
    <source>
        <dbReference type="EMBL" id="KAH6686322.1"/>
    </source>
</evidence>
<dbReference type="PANTHER" id="PTHR24123:SF33">
    <property type="entry name" value="PROTEIN HOS4"/>
    <property type="match status" value="1"/>
</dbReference>
<dbReference type="SUPFAM" id="SSF48403">
    <property type="entry name" value="Ankyrin repeat"/>
    <property type="match status" value="2"/>
</dbReference>
<reference evidence="4" key="1">
    <citation type="journal article" date="2021" name="Nat. Commun.">
        <title>Genetic determinants of endophytism in the Arabidopsis root mycobiome.</title>
        <authorList>
            <person name="Mesny F."/>
            <person name="Miyauchi S."/>
            <person name="Thiergart T."/>
            <person name="Pickel B."/>
            <person name="Atanasova L."/>
            <person name="Karlsson M."/>
            <person name="Huettel B."/>
            <person name="Barry K.W."/>
            <person name="Haridas S."/>
            <person name="Chen C."/>
            <person name="Bauer D."/>
            <person name="Andreopoulos W."/>
            <person name="Pangilinan J."/>
            <person name="LaButti K."/>
            <person name="Riley R."/>
            <person name="Lipzen A."/>
            <person name="Clum A."/>
            <person name="Drula E."/>
            <person name="Henrissat B."/>
            <person name="Kohler A."/>
            <person name="Grigoriev I.V."/>
            <person name="Martin F.M."/>
            <person name="Hacquard S."/>
        </authorList>
    </citation>
    <scope>NUCLEOTIDE SEQUENCE</scope>
    <source>
        <strain evidence="4">MPI-SDFR-AT-0117</strain>
    </source>
</reference>
<comment type="caution">
    <text evidence="4">The sequence shown here is derived from an EMBL/GenBank/DDBJ whole genome shotgun (WGS) entry which is preliminary data.</text>
</comment>
<organism evidence="4 5">
    <name type="scientific">Plectosphaerella plurivora</name>
    <dbReference type="NCBI Taxonomy" id="936078"/>
    <lineage>
        <taxon>Eukaryota</taxon>
        <taxon>Fungi</taxon>
        <taxon>Dikarya</taxon>
        <taxon>Ascomycota</taxon>
        <taxon>Pezizomycotina</taxon>
        <taxon>Sordariomycetes</taxon>
        <taxon>Hypocreomycetidae</taxon>
        <taxon>Glomerellales</taxon>
        <taxon>Plectosphaerellaceae</taxon>
        <taxon>Plectosphaerella</taxon>
    </lineage>
</organism>
<sequence length="417" mass="45641">MARQDIDMNQTDNGRPDGRTSLHIAATLGNADVMRQLFTHKDVNIESRASRAGSMTWTALVYAASYGNKECLEVLLDNGADINYLDCYSGNALMRAADGDYPHVAKLLVDRGINVKHKDFLGRTALHSAATNQSWATLEYFLHDVPRIDINMQDDAGGTDLHDACYYLDTRSVRLLISAGARCDLVDQKGDTPVDMATLRKGLTTLEALKKSPSFRGKIETQSDVKKSLVEAVKSDPVEVLQVRLEAVTVDDPELNTPLPFDGTPLHQACKRGEAEIVKLLLSAGADMEIRNTSDWTPLFTAMRCGRQNCAKVLIAHGAHVESSVFSDVTLWQYAWSQEMPDIALLLIEHGAVVEKGSRYIQEILQKAADDGNVVVARQLVEAGASVHHKIDGETALQTAEISGACAVLEYFASLDK</sequence>
<keyword evidence="2 3" id="KW-0040">ANK repeat</keyword>
<gene>
    <name evidence="4" type="ORF">F5X68DRAFT_240594</name>
</gene>
<dbReference type="PROSITE" id="PS50088">
    <property type="entry name" value="ANK_REPEAT"/>
    <property type="match status" value="4"/>
</dbReference>
<dbReference type="PANTHER" id="PTHR24123">
    <property type="entry name" value="ANKYRIN REPEAT-CONTAINING"/>
    <property type="match status" value="1"/>
</dbReference>
<keyword evidence="1" id="KW-0677">Repeat</keyword>
<evidence type="ECO:0000256" key="2">
    <source>
        <dbReference type="ARBA" id="ARBA00023043"/>
    </source>
</evidence>
<feature type="repeat" description="ANK" evidence="3">
    <location>
        <begin position="17"/>
        <end position="50"/>
    </location>
</feature>
<dbReference type="OrthoDB" id="448455at2759"/>
<dbReference type="Pfam" id="PF12796">
    <property type="entry name" value="Ank_2"/>
    <property type="match status" value="3"/>
</dbReference>
<dbReference type="Gene3D" id="1.25.40.20">
    <property type="entry name" value="Ankyrin repeat-containing domain"/>
    <property type="match status" value="2"/>
</dbReference>
<dbReference type="EMBL" id="JAGSXJ010000013">
    <property type="protein sequence ID" value="KAH6686322.1"/>
    <property type="molecule type" value="Genomic_DNA"/>
</dbReference>
<dbReference type="SMART" id="SM00248">
    <property type="entry name" value="ANK"/>
    <property type="match status" value="9"/>
</dbReference>
<dbReference type="InterPro" id="IPR036770">
    <property type="entry name" value="Ankyrin_rpt-contain_sf"/>
</dbReference>
<evidence type="ECO:0000313" key="5">
    <source>
        <dbReference type="Proteomes" id="UP000770015"/>
    </source>
</evidence>
<evidence type="ECO:0000256" key="1">
    <source>
        <dbReference type="ARBA" id="ARBA00022737"/>
    </source>
</evidence>
<feature type="repeat" description="ANK" evidence="3">
    <location>
        <begin position="156"/>
        <end position="188"/>
    </location>
</feature>